<evidence type="ECO:0008006" key="7">
    <source>
        <dbReference type="Google" id="ProtNLM"/>
    </source>
</evidence>
<gene>
    <name evidence="5" type="ORF">EJB05_44486</name>
</gene>
<feature type="domain" description="Disease resistance protein winged helix" evidence="3">
    <location>
        <begin position="35"/>
        <end position="106"/>
    </location>
</feature>
<dbReference type="FunFam" id="1.10.10.10:FF:000322">
    <property type="entry name" value="Probable disease resistance protein At1g63360"/>
    <property type="match status" value="1"/>
</dbReference>
<dbReference type="InterPro" id="IPR044974">
    <property type="entry name" value="Disease_R_plants"/>
</dbReference>
<reference evidence="5 6" key="1">
    <citation type="journal article" date="2019" name="Sci. Rep.">
        <title>A high-quality genome of Eragrostis curvula grass provides insights into Poaceae evolution and supports new strategies to enhance forage quality.</title>
        <authorList>
            <person name="Carballo J."/>
            <person name="Santos B.A.C.M."/>
            <person name="Zappacosta D."/>
            <person name="Garbus I."/>
            <person name="Selva J.P."/>
            <person name="Gallo C.A."/>
            <person name="Diaz A."/>
            <person name="Albertini E."/>
            <person name="Caccamo M."/>
            <person name="Echenique V."/>
        </authorList>
    </citation>
    <scope>NUCLEOTIDE SEQUENCE [LARGE SCALE GENOMIC DNA]</scope>
    <source>
        <strain evidence="6">cv. Victoria</strain>
        <tissue evidence="5">Leaf</tissue>
    </source>
</reference>
<dbReference type="Gene3D" id="3.80.10.10">
    <property type="entry name" value="Ribonuclease Inhibitor"/>
    <property type="match status" value="1"/>
</dbReference>
<dbReference type="InterPro" id="IPR058922">
    <property type="entry name" value="WHD_DRP"/>
</dbReference>
<dbReference type="InterPro" id="IPR032675">
    <property type="entry name" value="LRR_dom_sf"/>
</dbReference>
<dbReference type="GO" id="GO:0042742">
    <property type="term" value="P:defense response to bacterium"/>
    <property type="evidence" value="ECO:0007669"/>
    <property type="project" value="UniProtKB-ARBA"/>
</dbReference>
<protein>
    <recommendedName>
        <fullName evidence="7">NB-ARC domain-containing protein</fullName>
    </recommendedName>
</protein>
<dbReference type="InterPro" id="IPR036388">
    <property type="entry name" value="WH-like_DNA-bd_sf"/>
</dbReference>
<dbReference type="GO" id="GO:0002758">
    <property type="term" value="P:innate immune response-activating signaling pathway"/>
    <property type="evidence" value="ECO:0007669"/>
    <property type="project" value="UniProtKB-ARBA"/>
</dbReference>
<evidence type="ECO:0000259" key="4">
    <source>
        <dbReference type="Pfam" id="PF23598"/>
    </source>
</evidence>
<feature type="non-terminal residue" evidence="5">
    <location>
        <position position="1"/>
    </location>
</feature>
<evidence type="ECO:0000313" key="5">
    <source>
        <dbReference type="EMBL" id="TVU10931.1"/>
    </source>
</evidence>
<dbReference type="Gramene" id="TVU10931">
    <property type="protein sequence ID" value="TVU10931"/>
    <property type="gene ID" value="EJB05_44486"/>
</dbReference>
<dbReference type="Pfam" id="PF23559">
    <property type="entry name" value="WHD_DRP"/>
    <property type="match status" value="1"/>
</dbReference>
<proteinExistence type="predicted"/>
<dbReference type="GO" id="GO:0009626">
    <property type="term" value="P:plant-type hypersensitive response"/>
    <property type="evidence" value="ECO:0007669"/>
    <property type="project" value="UniProtKB-ARBA"/>
</dbReference>
<accession>A0A5J9TJU5</accession>
<dbReference type="AlphaFoldDB" id="A0A5J9TJU5"/>
<sequence length="564" mass="63448">MSGGNLNLQGMREILNLSYRNLPSHLKTCLLYLGMYPEDYTIRKSMLLCRWIAEGFVTKSNGEDVWEDASRYFNELVNRSLVQPLYIDDDGSVRRCKIHDMMLDLIMCKSAEENFITAVYDQSGITGLHQKVRRLSVCGIGEEHSTILAGEGLLPKNISLSQLRTLVIHQEVNYIPPLSGFKFLRVLEVSIYPGGAIENIKIDLTELCKLHLLRYMKIRGCQSCQLPTQIRELQHLETYDIDGDRIPSDIVHLPCLSYLRAGEGANELPDGVSNMKSLRYLWKFDLHDNSKESIRGLGELTNLTFLKLTNNNWNDEQGTRELLFSSLGKLCNLKHLAVEHVLGGHRFDGLSTLSPCLETLHLTSCWFSRVPNWMSGLRNLCELSIGVGNLHENDALASLAELPSLFNLTLYIGSSEEMIVVYPSAFPVLKAFAFYCARSWSSYAHLTFQVGAMPKLRRLHLDFSVDGWNKCLSCGGSILTSVWMDGTNTRPCLWGLNTCRRSKGSASLLSASVSMFRSQKGKKWNPPSGVLRARFPAVLPFQFTGTTMIMSFGDMRLMLGHGHS</sequence>
<dbReference type="SUPFAM" id="SSF52047">
    <property type="entry name" value="RNI-like"/>
    <property type="match status" value="1"/>
</dbReference>
<dbReference type="OrthoDB" id="675905at2759"/>
<dbReference type="EMBL" id="RWGY01000039">
    <property type="protein sequence ID" value="TVU10931.1"/>
    <property type="molecule type" value="Genomic_DNA"/>
</dbReference>
<dbReference type="Proteomes" id="UP000324897">
    <property type="component" value="Chromosome 3"/>
</dbReference>
<evidence type="ECO:0000256" key="2">
    <source>
        <dbReference type="ARBA" id="ARBA00022821"/>
    </source>
</evidence>
<dbReference type="Gene3D" id="1.10.10.10">
    <property type="entry name" value="Winged helix-like DNA-binding domain superfamily/Winged helix DNA-binding domain"/>
    <property type="match status" value="1"/>
</dbReference>
<keyword evidence="6" id="KW-1185">Reference proteome</keyword>
<evidence type="ECO:0000313" key="6">
    <source>
        <dbReference type="Proteomes" id="UP000324897"/>
    </source>
</evidence>
<evidence type="ECO:0000259" key="3">
    <source>
        <dbReference type="Pfam" id="PF23559"/>
    </source>
</evidence>
<organism evidence="5 6">
    <name type="scientific">Eragrostis curvula</name>
    <name type="common">weeping love grass</name>
    <dbReference type="NCBI Taxonomy" id="38414"/>
    <lineage>
        <taxon>Eukaryota</taxon>
        <taxon>Viridiplantae</taxon>
        <taxon>Streptophyta</taxon>
        <taxon>Embryophyta</taxon>
        <taxon>Tracheophyta</taxon>
        <taxon>Spermatophyta</taxon>
        <taxon>Magnoliopsida</taxon>
        <taxon>Liliopsida</taxon>
        <taxon>Poales</taxon>
        <taxon>Poaceae</taxon>
        <taxon>PACMAD clade</taxon>
        <taxon>Chloridoideae</taxon>
        <taxon>Eragrostideae</taxon>
        <taxon>Eragrostidinae</taxon>
        <taxon>Eragrostis</taxon>
    </lineage>
</organism>
<dbReference type="PANTHER" id="PTHR23155:SF906">
    <property type="entry name" value="OS08G0205100 PROTEIN"/>
    <property type="match status" value="1"/>
</dbReference>
<comment type="caution">
    <text evidence="5">The sequence shown here is derived from an EMBL/GenBank/DDBJ whole genome shotgun (WGS) entry which is preliminary data.</text>
</comment>
<dbReference type="PANTHER" id="PTHR23155">
    <property type="entry name" value="DISEASE RESISTANCE PROTEIN RP"/>
    <property type="match status" value="1"/>
</dbReference>
<keyword evidence="2" id="KW-0611">Plant defense</keyword>
<keyword evidence="1" id="KW-0677">Repeat</keyword>
<name>A0A5J9TJU5_9POAL</name>
<dbReference type="InterPro" id="IPR055414">
    <property type="entry name" value="LRR_R13L4/SHOC2-like"/>
</dbReference>
<dbReference type="Pfam" id="PF23598">
    <property type="entry name" value="LRR_14"/>
    <property type="match status" value="1"/>
</dbReference>
<feature type="domain" description="Disease resistance R13L4/SHOC-2-like LRR" evidence="4">
    <location>
        <begin position="163"/>
        <end position="469"/>
    </location>
</feature>
<evidence type="ECO:0000256" key="1">
    <source>
        <dbReference type="ARBA" id="ARBA00022737"/>
    </source>
</evidence>